<dbReference type="GO" id="GO:0000978">
    <property type="term" value="F:RNA polymerase II cis-regulatory region sequence-specific DNA binding"/>
    <property type="evidence" value="ECO:0000318"/>
    <property type="project" value="GO_Central"/>
</dbReference>
<dbReference type="GO" id="GO:0006355">
    <property type="term" value="P:regulation of DNA-templated transcription"/>
    <property type="evidence" value="ECO:0000318"/>
    <property type="project" value="GO_Central"/>
</dbReference>
<dbReference type="EMBL" id="LFYR01000981">
    <property type="protein sequence ID" value="KMZ66171.1"/>
    <property type="molecule type" value="Genomic_DNA"/>
</dbReference>
<evidence type="ECO:0000256" key="2">
    <source>
        <dbReference type="ARBA" id="ARBA00022737"/>
    </source>
</evidence>
<dbReference type="PROSITE" id="PS51294">
    <property type="entry name" value="HTH_MYB"/>
    <property type="match status" value="2"/>
</dbReference>
<dbReference type="GO" id="GO:0000981">
    <property type="term" value="F:DNA-binding transcription factor activity, RNA polymerase II-specific"/>
    <property type="evidence" value="ECO:0000318"/>
    <property type="project" value="GO_Central"/>
</dbReference>
<gene>
    <name evidence="6" type="ORF">ZOSMA_2G01820</name>
</gene>
<dbReference type="FunFam" id="1.10.10.60:FF:000010">
    <property type="entry name" value="Transcriptional activator Myb isoform A"/>
    <property type="match status" value="1"/>
</dbReference>
<dbReference type="InterPro" id="IPR017930">
    <property type="entry name" value="Myb_dom"/>
</dbReference>
<dbReference type="InterPro" id="IPR001005">
    <property type="entry name" value="SANT/Myb"/>
</dbReference>
<dbReference type="GO" id="GO:0005634">
    <property type="term" value="C:nucleus"/>
    <property type="evidence" value="ECO:0000318"/>
    <property type="project" value="GO_Central"/>
</dbReference>
<dbReference type="Gene3D" id="1.10.10.60">
    <property type="entry name" value="Homeodomain-like"/>
    <property type="match status" value="2"/>
</dbReference>
<evidence type="ECO:0000259" key="5">
    <source>
        <dbReference type="PROSITE" id="PS51294"/>
    </source>
</evidence>
<evidence type="ECO:0000259" key="4">
    <source>
        <dbReference type="PROSITE" id="PS50090"/>
    </source>
</evidence>
<feature type="domain" description="HTH myb-type" evidence="5">
    <location>
        <begin position="213"/>
        <end position="263"/>
    </location>
</feature>
<dbReference type="PROSITE" id="PS50090">
    <property type="entry name" value="MYB_LIKE"/>
    <property type="match status" value="2"/>
</dbReference>
<dbReference type="InterPro" id="IPR009057">
    <property type="entry name" value="Homeodomain-like_sf"/>
</dbReference>
<evidence type="ECO:0000256" key="3">
    <source>
        <dbReference type="ARBA" id="ARBA00023125"/>
    </source>
</evidence>
<comment type="caution">
    <text evidence="6">The sequence shown here is derived from an EMBL/GenBank/DDBJ whole genome shotgun (WGS) entry which is preliminary data.</text>
</comment>
<feature type="domain" description="HTH myb-type" evidence="5">
    <location>
        <begin position="157"/>
        <end position="212"/>
    </location>
</feature>
<proteinExistence type="predicted"/>
<comment type="subcellular location">
    <subcellularLocation>
        <location evidence="1">Nucleus</location>
    </subcellularLocation>
</comment>
<dbReference type="OrthoDB" id="2143914at2759"/>
<name>A0A0K9PB47_ZOSMR</name>
<feature type="domain" description="Myb-like" evidence="4">
    <location>
        <begin position="157"/>
        <end position="208"/>
    </location>
</feature>
<dbReference type="FunFam" id="1.10.10.60:FF:000381">
    <property type="entry name" value="Transcription factor MYB119"/>
    <property type="match status" value="1"/>
</dbReference>
<accession>A0A0K9PB47</accession>
<dbReference type="Proteomes" id="UP000036987">
    <property type="component" value="Unassembled WGS sequence"/>
</dbReference>
<evidence type="ECO:0000313" key="6">
    <source>
        <dbReference type="EMBL" id="KMZ66171.1"/>
    </source>
</evidence>
<dbReference type="Pfam" id="PF13921">
    <property type="entry name" value="Myb_DNA-bind_6"/>
    <property type="match status" value="1"/>
</dbReference>
<sequence length="422" mass="47651">MESSGLKPDLESTGIYLEACQYQHSMNNHLDFVSSINEFESSFCNILKSSCFQTNLSEINGCSSTGMENIIIIDQASSSSGLLGINSTTTSAAGAIPPTATHQYHHGLQLNGNWAFGVEQPLTTHDQKPISENSFFRDVLKMNKRCISMKKHGTKKKGNVIKGQWTVEEDRSLIRLVEQFGLRRWSYIAQRLTGRIGKQCRERWHNHLRPNIKKDNWSEEEDRILIQSHTEIGNKWAEIAKRLVGRTENSIKNHWNATKRRQFSRRRCRNPKNPYPSTLLQNYIQSLNLVDYTQVESSNSTTDFTPTLPIKKELEVESSRPDFDVIVPYYGVDGTLPQFMIDDHVCGFGSVFEDIEWDVNDGNQHDDECYVGAGTFAAASPVVPVMGAEDPMMVLPNYGDTVQGEIDLMEMISQTKIGNGCN</sequence>
<organism evidence="6 7">
    <name type="scientific">Zostera marina</name>
    <name type="common">Eelgrass</name>
    <dbReference type="NCBI Taxonomy" id="29655"/>
    <lineage>
        <taxon>Eukaryota</taxon>
        <taxon>Viridiplantae</taxon>
        <taxon>Streptophyta</taxon>
        <taxon>Embryophyta</taxon>
        <taxon>Tracheophyta</taxon>
        <taxon>Spermatophyta</taxon>
        <taxon>Magnoliopsida</taxon>
        <taxon>Liliopsida</taxon>
        <taxon>Zosteraceae</taxon>
        <taxon>Zostera</taxon>
    </lineage>
</organism>
<evidence type="ECO:0000313" key="7">
    <source>
        <dbReference type="Proteomes" id="UP000036987"/>
    </source>
</evidence>
<evidence type="ECO:0000256" key="1">
    <source>
        <dbReference type="ARBA" id="ARBA00004123"/>
    </source>
</evidence>
<protein>
    <submittedName>
        <fullName evidence="6">Myb domain protein 98</fullName>
    </submittedName>
</protein>
<dbReference type="InterPro" id="IPR050560">
    <property type="entry name" value="MYB_TF"/>
</dbReference>
<feature type="domain" description="Myb-like" evidence="4">
    <location>
        <begin position="209"/>
        <end position="259"/>
    </location>
</feature>
<dbReference type="AlphaFoldDB" id="A0A0K9PB47"/>
<dbReference type="SUPFAM" id="SSF46689">
    <property type="entry name" value="Homeodomain-like"/>
    <property type="match status" value="1"/>
</dbReference>
<reference evidence="7" key="1">
    <citation type="journal article" date="2016" name="Nature">
        <title>The genome of the seagrass Zostera marina reveals angiosperm adaptation to the sea.</title>
        <authorList>
            <person name="Olsen J.L."/>
            <person name="Rouze P."/>
            <person name="Verhelst B."/>
            <person name="Lin Y.-C."/>
            <person name="Bayer T."/>
            <person name="Collen J."/>
            <person name="Dattolo E."/>
            <person name="De Paoli E."/>
            <person name="Dittami S."/>
            <person name="Maumus F."/>
            <person name="Michel G."/>
            <person name="Kersting A."/>
            <person name="Lauritano C."/>
            <person name="Lohaus R."/>
            <person name="Toepel M."/>
            <person name="Tonon T."/>
            <person name="Vanneste K."/>
            <person name="Amirebrahimi M."/>
            <person name="Brakel J."/>
            <person name="Bostroem C."/>
            <person name="Chovatia M."/>
            <person name="Grimwood J."/>
            <person name="Jenkins J.W."/>
            <person name="Jueterbock A."/>
            <person name="Mraz A."/>
            <person name="Stam W.T."/>
            <person name="Tice H."/>
            <person name="Bornberg-Bauer E."/>
            <person name="Green P.J."/>
            <person name="Pearson G.A."/>
            <person name="Procaccini G."/>
            <person name="Duarte C.M."/>
            <person name="Schmutz J."/>
            <person name="Reusch T.B.H."/>
            <person name="Van de Peer Y."/>
        </authorList>
    </citation>
    <scope>NUCLEOTIDE SEQUENCE [LARGE SCALE GENOMIC DNA]</scope>
    <source>
        <strain evidence="7">cv. Finnish</strain>
    </source>
</reference>
<dbReference type="PANTHER" id="PTHR45614:SF285">
    <property type="entry name" value="TRANSCRIPTION FACTOR MYB98"/>
    <property type="match status" value="1"/>
</dbReference>
<keyword evidence="3" id="KW-0238">DNA-binding</keyword>
<keyword evidence="7" id="KW-1185">Reference proteome</keyword>
<dbReference type="SMART" id="SM00717">
    <property type="entry name" value="SANT"/>
    <property type="match status" value="2"/>
</dbReference>
<keyword evidence="2" id="KW-0677">Repeat</keyword>
<dbReference type="CDD" id="cd00167">
    <property type="entry name" value="SANT"/>
    <property type="match status" value="2"/>
</dbReference>
<dbReference type="PANTHER" id="PTHR45614">
    <property type="entry name" value="MYB PROTEIN-RELATED"/>
    <property type="match status" value="1"/>
</dbReference>